<proteinExistence type="predicted"/>
<keyword evidence="2" id="KW-1185">Reference proteome</keyword>
<dbReference type="AlphaFoldDB" id="A0A2R6X1U0"/>
<dbReference type="Proteomes" id="UP000244005">
    <property type="component" value="Unassembled WGS sequence"/>
</dbReference>
<gene>
    <name evidence="1" type="ORF">MARPO_0042s0103</name>
</gene>
<dbReference type="EMBL" id="KZ772714">
    <property type="protein sequence ID" value="PTQ40069.1"/>
    <property type="molecule type" value="Genomic_DNA"/>
</dbReference>
<reference evidence="2" key="1">
    <citation type="journal article" date="2017" name="Cell">
        <title>Insights into land plant evolution garnered from the Marchantia polymorpha genome.</title>
        <authorList>
            <person name="Bowman J.L."/>
            <person name="Kohchi T."/>
            <person name="Yamato K.T."/>
            <person name="Jenkins J."/>
            <person name="Shu S."/>
            <person name="Ishizaki K."/>
            <person name="Yamaoka S."/>
            <person name="Nishihama R."/>
            <person name="Nakamura Y."/>
            <person name="Berger F."/>
            <person name="Adam C."/>
            <person name="Aki S.S."/>
            <person name="Althoff F."/>
            <person name="Araki T."/>
            <person name="Arteaga-Vazquez M.A."/>
            <person name="Balasubrmanian S."/>
            <person name="Barry K."/>
            <person name="Bauer D."/>
            <person name="Boehm C.R."/>
            <person name="Briginshaw L."/>
            <person name="Caballero-Perez J."/>
            <person name="Catarino B."/>
            <person name="Chen F."/>
            <person name="Chiyoda S."/>
            <person name="Chovatia M."/>
            <person name="Davies K.M."/>
            <person name="Delmans M."/>
            <person name="Demura T."/>
            <person name="Dierschke T."/>
            <person name="Dolan L."/>
            <person name="Dorantes-Acosta A.E."/>
            <person name="Eklund D.M."/>
            <person name="Florent S.N."/>
            <person name="Flores-Sandoval E."/>
            <person name="Fujiyama A."/>
            <person name="Fukuzawa H."/>
            <person name="Galik B."/>
            <person name="Grimanelli D."/>
            <person name="Grimwood J."/>
            <person name="Grossniklaus U."/>
            <person name="Hamada T."/>
            <person name="Haseloff J."/>
            <person name="Hetherington A.J."/>
            <person name="Higo A."/>
            <person name="Hirakawa Y."/>
            <person name="Hundley H.N."/>
            <person name="Ikeda Y."/>
            <person name="Inoue K."/>
            <person name="Inoue S.I."/>
            <person name="Ishida S."/>
            <person name="Jia Q."/>
            <person name="Kakita M."/>
            <person name="Kanazawa T."/>
            <person name="Kawai Y."/>
            <person name="Kawashima T."/>
            <person name="Kennedy M."/>
            <person name="Kinose K."/>
            <person name="Kinoshita T."/>
            <person name="Kohara Y."/>
            <person name="Koide E."/>
            <person name="Komatsu K."/>
            <person name="Kopischke S."/>
            <person name="Kubo M."/>
            <person name="Kyozuka J."/>
            <person name="Lagercrantz U."/>
            <person name="Lin S.S."/>
            <person name="Lindquist E."/>
            <person name="Lipzen A.M."/>
            <person name="Lu C.W."/>
            <person name="De Luna E."/>
            <person name="Martienssen R.A."/>
            <person name="Minamino N."/>
            <person name="Mizutani M."/>
            <person name="Mizutani M."/>
            <person name="Mochizuki N."/>
            <person name="Monte I."/>
            <person name="Mosher R."/>
            <person name="Nagasaki H."/>
            <person name="Nakagami H."/>
            <person name="Naramoto S."/>
            <person name="Nishitani K."/>
            <person name="Ohtani M."/>
            <person name="Okamoto T."/>
            <person name="Okumura M."/>
            <person name="Phillips J."/>
            <person name="Pollak B."/>
            <person name="Reinders A."/>
            <person name="Rovekamp M."/>
            <person name="Sano R."/>
            <person name="Sawa S."/>
            <person name="Schmid M.W."/>
            <person name="Shirakawa M."/>
            <person name="Solano R."/>
            <person name="Spunde A."/>
            <person name="Suetsugu N."/>
            <person name="Sugano S."/>
            <person name="Sugiyama A."/>
            <person name="Sun R."/>
            <person name="Suzuki Y."/>
            <person name="Takenaka M."/>
            <person name="Takezawa D."/>
            <person name="Tomogane H."/>
            <person name="Tsuzuki M."/>
            <person name="Ueda T."/>
            <person name="Umeda M."/>
            <person name="Ward J.M."/>
            <person name="Watanabe Y."/>
            <person name="Yazaki K."/>
            <person name="Yokoyama R."/>
            <person name="Yoshitake Y."/>
            <person name="Yotsui I."/>
            <person name="Zachgo S."/>
            <person name="Schmutz J."/>
        </authorList>
    </citation>
    <scope>NUCLEOTIDE SEQUENCE [LARGE SCALE GENOMIC DNA]</scope>
    <source>
        <strain evidence="2">Tak-1</strain>
    </source>
</reference>
<evidence type="ECO:0000313" key="1">
    <source>
        <dbReference type="EMBL" id="PTQ40069.1"/>
    </source>
</evidence>
<accession>A0A2R6X1U0</accession>
<evidence type="ECO:0000313" key="2">
    <source>
        <dbReference type="Proteomes" id="UP000244005"/>
    </source>
</evidence>
<organism evidence="1 2">
    <name type="scientific">Marchantia polymorpha</name>
    <name type="common">Common liverwort</name>
    <name type="synonym">Marchantia aquatica</name>
    <dbReference type="NCBI Taxonomy" id="3197"/>
    <lineage>
        <taxon>Eukaryota</taxon>
        <taxon>Viridiplantae</taxon>
        <taxon>Streptophyta</taxon>
        <taxon>Embryophyta</taxon>
        <taxon>Marchantiophyta</taxon>
        <taxon>Marchantiopsida</taxon>
        <taxon>Marchantiidae</taxon>
        <taxon>Marchantiales</taxon>
        <taxon>Marchantiaceae</taxon>
        <taxon>Marchantia</taxon>
    </lineage>
</organism>
<sequence length="96" mass="10659">MASAPDLDTSTMPLLGVEKEKKRGFSFKSFFIAFRSSLPIHESKISMNSDTKAFQGDAYNGSEWVADDQAPLVTRKSMTRATTKTNTRDMKQTTSS</sequence>
<protein>
    <submittedName>
        <fullName evidence="1">Uncharacterized protein</fullName>
    </submittedName>
</protein>
<dbReference type="Gramene" id="Mp2g14810.1">
    <property type="protein sequence ID" value="Mp2g14810.1.cds"/>
    <property type="gene ID" value="Mp2g14810"/>
</dbReference>
<name>A0A2R6X1U0_MARPO</name>